<evidence type="ECO:0000256" key="2">
    <source>
        <dbReference type="ARBA" id="ARBA00022980"/>
    </source>
</evidence>
<comment type="caution">
    <text evidence="6">The sequence shown here is derived from an EMBL/GenBank/DDBJ whole genome shotgun (WGS) entry which is preliminary data.</text>
</comment>
<feature type="region of interest" description="Disordered" evidence="5">
    <location>
        <begin position="297"/>
        <end position="324"/>
    </location>
</feature>
<dbReference type="SUPFAM" id="SSF54189">
    <property type="entry name" value="Ribosomal proteins S24e, L23 and L15e"/>
    <property type="match status" value="1"/>
</dbReference>
<dbReference type="GO" id="GO:0032543">
    <property type="term" value="P:mitochondrial translation"/>
    <property type="evidence" value="ECO:0007669"/>
    <property type="project" value="TreeGrafter"/>
</dbReference>
<dbReference type="GO" id="GO:0005762">
    <property type="term" value="C:mitochondrial large ribosomal subunit"/>
    <property type="evidence" value="ECO:0007669"/>
    <property type="project" value="TreeGrafter"/>
</dbReference>
<dbReference type="EMBL" id="AACS02000007">
    <property type="protein sequence ID" value="EAU90551.1"/>
    <property type="molecule type" value="Genomic_DNA"/>
</dbReference>
<dbReference type="OMA" id="KGWKWRT"/>
<organism evidence="6 7">
    <name type="scientific">Coprinopsis cinerea (strain Okayama-7 / 130 / ATCC MYA-4618 / FGSC 9003)</name>
    <name type="common">Inky cap fungus</name>
    <name type="synonym">Hormographiella aspergillata</name>
    <dbReference type="NCBI Taxonomy" id="240176"/>
    <lineage>
        <taxon>Eukaryota</taxon>
        <taxon>Fungi</taxon>
        <taxon>Dikarya</taxon>
        <taxon>Basidiomycota</taxon>
        <taxon>Agaricomycotina</taxon>
        <taxon>Agaricomycetes</taxon>
        <taxon>Agaricomycetidae</taxon>
        <taxon>Agaricales</taxon>
        <taxon>Agaricineae</taxon>
        <taxon>Psathyrellaceae</taxon>
        <taxon>Coprinopsis</taxon>
    </lineage>
</organism>
<reference evidence="6 7" key="1">
    <citation type="journal article" date="2010" name="Proc. Natl. Acad. Sci. U.S.A.">
        <title>Insights into evolution of multicellular fungi from the assembled chromosomes of the mushroom Coprinopsis cinerea (Coprinus cinereus).</title>
        <authorList>
            <person name="Stajich J.E."/>
            <person name="Wilke S.K."/>
            <person name="Ahren D."/>
            <person name="Au C.H."/>
            <person name="Birren B.W."/>
            <person name="Borodovsky M."/>
            <person name="Burns C."/>
            <person name="Canback B."/>
            <person name="Casselton L.A."/>
            <person name="Cheng C.K."/>
            <person name="Deng J."/>
            <person name="Dietrich F.S."/>
            <person name="Fargo D.C."/>
            <person name="Farman M.L."/>
            <person name="Gathman A.C."/>
            <person name="Goldberg J."/>
            <person name="Guigo R."/>
            <person name="Hoegger P.J."/>
            <person name="Hooker J.B."/>
            <person name="Huggins A."/>
            <person name="James T.Y."/>
            <person name="Kamada T."/>
            <person name="Kilaru S."/>
            <person name="Kodira C."/>
            <person name="Kues U."/>
            <person name="Kupfer D."/>
            <person name="Kwan H.S."/>
            <person name="Lomsadze A."/>
            <person name="Li W."/>
            <person name="Lilly W.W."/>
            <person name="Ma L.J."/>
            <person name="Mackey A.J."/>
            <person name="Manning G."/>
            <person name="Martin F."/>
            <person name="Muraguchi H."/>
            <person name="Natvig D.O."/>
            <person name="Palmerini H."/>
            <person name="Ramesh M.A."/>
            <person name="Rehmeyer C.J."/>
            <person name="Roe B.A."/>
            <person name="Shenoy N."/>
            <person name="Stanke M."/>
            <person name="Ter-Hovhannisyan V."/>
            <person name="Tunlid A."/>
            <person name="Velagapudi R."/>
            <person name="Vision T.J."/>
            <person name="Zeng Q."/>
            <person name="Zolan M.E."/>
            <person name="Pukkila P.J."/>
        </authorList>
    </citation>
    <scope>NUCLEOTIDE SEQUENCE [LARGE SCALE GENOMIC DNA]</scope>
    <source>
        <strain evidence="7">Okayama-7 / 130 / ATCC MYA-4618 / FGSC 9003</strain>
    </source>
</reference>
<dbReference type="Pfam" id="PF00276">
    <property type="entry name" value="Ribosomal_L23"/>
    <property type="match status" value="1"/>
</dbReference>
<dbReference type="InterPro" id="IPR013025">
    <property type="entry name" value="Ribosomal_uL23-like"/>
</dbReference>
<dbReference type="RefSeq" id="XP_001831388.1">
    <property type="nucleotide sequence ID" value="XM_001831336.1"/>
</dbReference>
<comment type="similarity">
    <text evidence="1">Belongs to the universal ribosomal protein uL23 family.</text>
</comment>
<dbReference type="Proteomes" id="UP000001861">
    <property type="component" value="Unassembled WGS sequence"/>
</dbReference>
<dbReference type="PANTHER" id="PTHR12059:SF5">
    <property type="entry name" value="LARGE RIBOSOMAL SUBUNIT PROTEIN UL23M"/>
    <property type="match status" value="1"/>
</dbReference>
<dbReference type="OrthoDB" id="275582at2759"/>
<dbReference type="VEuPathDB" id="FungiDB:CC1G_00935"/>
<evidence type="ECO:0000256" key="5">
    <source>
        <dbReference type="SAM" id="MobiDB-lite"/>
    </source>
</evidence>
<keyword evidence="2" id="KW-0689">Ribosomal protein</keyword>
<dbReference type="Gene3D" id="3.30.70.330">
    <property type="match status" value="1"/>
</dbReference>
<dbReference type="eggNOG" id="ENOG502S89F">
    <property type="taxonomic scope" value="Eukaryota"/>
</dbReference>
<dbReference type="GeneID" id="6007860"/>
<keyword evidence="3" id="KW-0687">Ribonucleoprotein</keyword>
<gene>
    <name evidence="6" type="ORF">CC1G_00935</name>
</gene>
<dbReference type="InterPro" id="IPR012677">
    <property type="entry name" value="Nucleotide-bd_a/b_plait_sf"/>
</dbReference>
<keyword evidence="7" id="KW-1185">Reference proteome</keyword>
<evidence type="ECO:0000256" key="3">
    <source>
        <dbReference type="ARBA" id="ARBA00023274"/>
    </source>
</evidence>
<evidence type="ECO:0000313" key="6">
    <source>
        <dbReference type="EMBL" id="EAU90551.1"/>
    </source>
</evidence>
<evidence type="ECO:0000256" key="1">
    <source>
        <dbReference type="ARBA" id="ARBA00006700"/>
    </source>
</evidence>
<dbReference type="InterPro" id="IPR012678">
    <property type="entry name" value="Ribosomal_uL23/eL15/eS24_sf"/>
</dbReference>
<name>A8N960_COPC7</name>
<dbReference type="AlphaFoldDB" id="A8N960"/>
<feature type="compositionally biased region" description="Low complexity" evidence="5">
    <location>
        <begin position="313"/>
        <end position="324"/>
    </location>
</feature>
<evidence type="ECO:0000313" key="7">
    <source>
        <dbReference type="Proteomes" id="UP000001861"/>
    </source>
</evidence>
<dbReference type="KEGG" id="cci:CC1G_00935"/>
<sequence length="324" mass="36767">MLQALGLRRLQCSTRHYSTVLPDGALAARTASTPLAVRLRRRKKLGELGASGTDASETGLTPTEVSRYNRLRALGEIPTVNGEPMSAEQWIQYVNERRSRIRGFKEVEKEDGSKLVKAVGQRVYLPNVIFKLVRNHTPTGEPYNPYEATFRIPKSITKTDIRSYLATVYGVQTTYIRTDNYYAPTPLPGRDTKKHKSYKRAVVGLVDPFYYPHRLEDMPAEKKAEREKWIQTEFAIDTIDKARREEMLRQTIGHGSAAFRFNPENATRRSHILRKVAERKAQREELIGKIAQEIREKREAGEPVSYEALATKSSVPAKDSSSSS</sequence>
<dbReference type="GO" id="GO:0003735">
    <property type="term" value="F:structural constituent of ribosome"/>
    <property type="evidence" value="ECO:0007669"/>
    <property type="project" value="InterPro"/>
</dbReference>
<accession>A8N960</accession>
<dbReference type="InParanoid" id="A8N960"/>
<dbReference type="STRING" id="240176.A8N960"/>
<proteinExistence type="inferred from homology"/>
<evidence type="ECO:0000256" key="4">
    <source>
        <dbReference type="ARBA" id="ARBA00039977"/>
    </source>
</evidence>
<protein>
    <recommendedName>
        <fullName evidence="4">Large ribosomal subunit protein uL23m</fullName>
    </recommendedName>
</protein>
<dbReference type="PANTHER" id="PTHR12059">
    <property type="entry name" value="RIBOSOMAL PROTEIN L23-RELATED"/>
    <property type="match status" value="1"/>
</dbReference>